<reference evidence="1" key="1">
    <citation type="submission" date="2018-05" db="EMBL/GenBank/DDBJ databases">
        <authorList>
            <person name="Lanie J.A."/>
            <person name="Ng W.-L."/>
            <person name="Kazmierczak K.M."/>
            <person name="Andrzejewski T.M."/>
            <person name="Davidsen T.M."/>
            <person name="Wayne K.J."/>
            <person name="Tettelin H."/>
            <person name="Glass J.I."/>
            <person name="Rusch D."/>
            <person name="Podicherti R."/>
            <person name="Tsui H.-C.T."/>
            <person name="Winkler M.E."/>
        </authorList>
    </citation>
    <scope>NUCLEOTIDE SEQUENCE</scope>
</reference>
<accession>A0A382CQ48</accession>
<proteinExistence type="predicted"/>
<feature type="non-terminal residue" evidence="1">
    <location>
        <position position="1"/>
    </location>
</feature>
<organism evidence="1">
    <name type="scientific">marine metagenome</name>
    <dbReference type="NCBI Taxonomy" id="408172"/>
    <lineage>
        <taxon>unclassified sequences</taxon>
        <taxon>metagenomes</taxon>
        <taxon>ecological metagenomes</taxon>
    </lineage>
</organism>
<dbReference type="EMBL" id="UINC01035476">
    <property type="protein sequence ID" value="SVB27942.1"/>
    <property type="molecule type" value="Genomic_DNA"/>
</dbReference>
<sequence length="182" mass="19948">QPANTQESSEASIDFSLREQATGPVFQTGEEGYQVIPRAYAVLEEVSNNPASTTVGSEANRLYGNYGPYQIFVVLDADIAASAESVFWAGIEERYRVALNINHDQPVIMTGQIVAHMLDPSSSRAIADAYGLTVEAEFRDISRVFFGTQSGQNVIEMTELLNADIAVGLAEIDIIEEFYEPF</sequence>
<dbReference type="AlphaFoldDB" id="A0A382CQ48"/>
<protein>
    <submittedName>
        <fullName evidence="1">Uncharacterized protein</fullName>
    </submittedName>
</protein>
<name>A0A382CQ48_9ZZZZ</name>
<gene>
    <name evidence="1" type="ORF">METZ01_LOCUS180796</name>
</gene>
<evidence type="ECO:0000313" key="1">
    <source>
        <dbReference type="EMBL" id="SVB27942.1"/>
    </source>
</evidence>